<dbReference type="PANTHER" id="PTHR21564:SF5">
    <property type="entry name" value="SCRIBBLER, ISOFORM J"/>
    <property type="match status" value="1"/>
</dbReference>
<dbReference type="GO" id="GO:0006357">
    <property type="term" value="P:regulation of transcription by RNA polymerase II"/>
    <property type="evidence" value="ECO:0007669"/>
    <property type="project" value="TreeGrafter"/>
</dbReference>
<proteinExistence type="predicted"/>
<feature type="compositionally biased region" description="Basic and acidic residues" evidence="1">
    <location>
        <begin position="26"/>
        <end position="38"/>
    </location>
</feature>
<feature type="region of interest" description="Disordered" evidence="1">
    <location>
        <begin position="1"/>
        <end position="104"/>
    </location>
</feature>
<dbReference type="InterPro" id="IPR040010">
    <property type="entry name" value="ZN608/ZN609"/>
</dbReference>
<organism evidence="2 3">
    <name type="scientific">Nesidiocoris tenuis</name>
    <dbReference type="NCBI Taxonomy" id="355587"/>
    <lineage>
        <taxon>Eukaryota</taxon>
        <taxon>Metazoa</taxon>
        <taxon>Ecdysozoa</taxon>
        <taxon>Arthropoda</taxon>
        <taxon>Hexapoda</taxon>
        <taxon>Insecta</taxon>
        <taxon>Pterygota</taxon>
        <taxon>Neoptera</taxon>
        <taxon>Paraneoptera</taxon>
        <taxon>Hemiptera</taxon>
        <taxon>Heteroptera</taxon>
        <taxon>Panheteroptera</taxon>
        <taxon>Cimicomorpha</taxon>
        <taxon>Miridae</taxon>
        <taxon>Dicyphina</taxon>
        <taxon>Nesidiocoris</taxon>
    </lineage>
</organism>
<feature type="compositionally biased region" description="Basic residues" evidence="1">
    <location>
        <begin position="75"/>
        <end position="85"/>
    </location>
</feature>
<feature type="compositionally biased region" description="Basic residues" evidence="1">
    <location>
        <begin position="16"/>
        <end position="25"/>
    </location>
</feature>
<evidence type="ECO:0000313" key="3">
    <source>
        <dbReference type="Proteomes" id="UP000479000"/>
    </source>
</evidence>
<feature type="compositionally biased region" description="Basic and acidic residues" evidence="1">
    <location>
        <begin position="747"/>
        <end position="759"/>
    </location>
</feature>
<accession>A0A6H5HD68</accession>
<dbReference type="OrthoDB" id="5863628at2759"/>
<gene>
    <name evidence="2" type="ORF">NTEN_LOCUS18465</name>
</gene>
<feature type="compositionally biased region" description="Low complexity" evidence="1">
    <location>
        <begin position="563"/>
        <end position="583"/>
    </location>
</feature>
<feature type="compositionally biased region" description="Pro residues" evidence="1">
    <location>
        <begin position="370"/>
        <end position="380"/>
    </location>
</feature>
<feature type="region of interest" description="Disordered" evidence="1">
    <location>
        <begin position="498"/>
        <end position="773"/>
    </location>
</feature>
<feature type="compositionally biased region" description="Basic and acidic residues" evidence="1">
    <location>
        <begin position="551"/>
        <end position="562"/>
    </location>
</feature>
<dbReference type="Proteomes" id="UP000479000">
    <property type="component" value="Unassembled WGS sequence"/>
</dbReference>
<feature type="compositionally biased region" description="Polar residues" evidence="1">
    <location>
        <begin position="640"/>
        <end position="649"/>
    </location>
</feature>
<dbReference type="PANTHER" id="PTHR21564">
    <property type="entry name" value="BRAKELESS PROTEIN"/>
    <property type="match status" value="1"/>
</dbReference>
<feature type="compositionally biased region" description="Low complexity" evidence="1">
    <location>
        <begin position="40"/>
        <end position="59"/>
    </location>
</feature>
<feature type="region of interest" description="Disordered" evidence="1">
    <location>
        <begin position="133"/>
        <end position="153"/>
    </location>
</feature>
<feature type="region of interest" description="Disordered" evidence="1">
    <location>
        <begin position="359"/>
        <end position="382"/>
    </location>
</feature>
<evidence type="ECO:0000256" key="1">
    <source>
        <dbReference type="SAM" id="MobiDB-lite"/>
    </source>
</evidence>
<reference evidence="2 3" key="1">
    <citation type="submission" date="2020-02" db="EMBL/GenBank/DDBJ databases">
        <authorList>
            <person name="Ferguson B K."/>
        </authorList>
    </citation>
    <scope>NUCLEOTIDE SEQUENCE [LARGE SCALE GENOMIC DNA]</scope>
</reference>
<dbReference type="EMBL" id="CADCXU010027048">
    <property type="protein sequence ID" value="CAB0013921.1"/>
    <property type="molecule type" value="Genomic_DNA"/>
</dbReference>
<feature type="compositionally biased region" description="Acidic residues" evidence="1">
    <location>
        <begin position="507"/>
        <end position="521"/>
    </location>
</feature>
<name>A0A6H5HD68_9HEMI</name>
<sequence length="814" mass="86323">MHSPVEHQATVDKGLKMKIKRTKPGTKHEIVKSGENGEKQQQQQQQPPQQQQQQAQQQQQPPPPHMNSGGPKRGSSGHKRDKKHGASGGASGASTEKPTGGAKDVNGVVRCVDRVIYPIIKTPPIGATCTKDKEPTAPGALPTVPTGGNGPLSKKMKTGSGLLTNVSTAIVSSNNAANGNVSQVTVPSVNPTSSVSQCTVLSPPLSAGTTSVIPVVGTGSQLSQVVLPISVSSSASPITSSVPSTLSLTTQLTTANSQAPVLSPAVAQQAVSSTSGILANQAQSSQVPPSVTSAPAGLPQLQLAPEASLTTMVPAQHSGVISQSSSGSLSPPPLTLQVPLPLQATLPLHLPLPASVGAPLNQVPSLQRPPTSPSPTPPPLNHHLPKVHRYETKYHSYLYPTPQTGHNLVGKIYVPSWARMKCSIRVPSENRENPSGTKTCAELVDVCVGTSVGTITEPDCLGPCEPGTSVTLEGIVWQEVEEPNCSKKYKHINGLKYHKSHAHGCPDDEETKESMTSEEEAPSPLPELVKKEEPCESSTNQTVEDGLPPETEDKGVGNKYSEETSSPLEPSPPVLTTNNSVPPIIVPTTPPPPAPSPSPVPADDNASMSHLGQGPPVLTKVPQFKVKPASALMPEEKKSTVATSPNIPTKQPPVLNQKKKSRKSPTDSPDSSAMPSPPNYEELEAGREEMQSPAYSDISDDAAPLLESEVEGKAKPLDKKEESPQLQHFGIYPYYGQPPYLVPSVSEKPKDPSGPEKAQESGGKIVVEKEKKEAPADYQQKMLPQHYYQFNYHHVPNFSYNMDGYPVVVEEKKR</sequence>
<feature type="compositionally biased region" description="Basic and acidic residues" evidence="1">
    <location>
        <begin position="710"/>
        <end position="723"/>
    </location>
</feature>
<dbReference type="GO" id="GO:0005634">
    <property type="term" value="C:nucleus"/>
    <property type="evidence" value="ECO:0007669"/>
    <property type="project" value="TreeGrafter"/>
</dbReference>
<keyword evidence="3" id="KW-1185">Reference proteome</keyword>
<dbReference type="AlphaFoldDB" id="A0A6H5HD68"/>
<feature type="compositionally biased region" description="Pro residues" evidence="1">
    <location>
        <begin position="584"/>
        <end position="600"/>
    </location>
</feature>
<protein>
    <submittedName>
        <fullName evidence="2">Uncharacterized protein</fullName>
    </submittedName>
</protein>
<evidence type="ECO:0000313" key="2">
    <source>
        <dbReference type="EMBL" id="CAB0013921.1"/>
    </source>
</evidence>